<dbReference type="PROSITE" id="PS50926">
    <property type="entry name" value="TRAM"/>
    <property type="match status" value="1"/>
</dbReference>
<dbReference type="GO" id="GO:0070041">
    <property type="term" value="F:rRNA (uridine-C5-)-methyltransferase activity"/>
    <property type="evidence" value="ECO:0007669"/>
    <property type="project" value="TreeGrafter"/>
</dbReference>
<evidence type="ECO:0000256" key="4">
    <source>
        <dbReference type="PROSITE-ProRule" id="PRU01024"/>
    </source>
</evidence>
<evidence type="ECO:0000256" key="1">
    <source>
        <dbReference type="ARBA" id="ARBA00022603"/>
    </source>
</evidence>
<dbReference type="AlphaFoldDB" id="A0A0R2LEZ6"/>
<name>A0A0R2LEZ6_9LACO</name>
<evidence type="ECO:0000259" key="7">
    <source>
        <dbReference type="PROSITE" id="PS50926"/>
    </source>
</evidence>
<feature type="binding site" evidence="4">
    <location>
        <position position="363"/>
    </location>
    <ligand>
        <name>S-adenosyl-L-methionine</name>
        <dbReference type="ChEBI" id="CHEBI:59789"/>
    </ligand>
</feature>
<evidence type="ECO:0000313" key="11">
    <source>
        <dbReference type="Proteomes" id="UP000321429"/>
    </source>
</evidence>
<dbReference type="Pfam" id="PF01938">
    <property type="entry name" value="TRAM"/>
    <property type="match status" value="1"/>
</dbReference>
<proteinExistence type="inferred from homology"/>
<evidence type="ECO:0000256" key="5">
    <source>
        <dbReference type="PROSITE-ProRule" id="PRU10015"/>
    </source>
</evidence>
<dbReference type="PANTHER" id="PTHR11061">
    <property type="entry name" value="RNA M5U METHYLTRANSFERASE"/>
    <property type="match status" value="1"/>
</dbReference>
<dbReference type="InterPro" id="IPR030390">
    <property type="entry name" value="MeTrfase_TrmA_AS"/>
</dbReference>
<dbReference type="STRING" id="348151.IV55_GL000030"/>
<dbReference type="InterPro" id="IPR010280">
    <property type="entry name" value="U5_MeTrfase_fam"/>
</dbReference>
<feature type="domain" description="TRAM" evidence="7">
    <location>
        <begin position="28"/>
        <end position="86"/>
    </location>
</feature>
<dbReference type="Proteomes" id="UP000051139">
    <property type="component" value="Unassembled WGS sequence"/>
</dbReference>
<reference evidence="8 11" key="2">
    <citation type="submission" date="2019-07" db="EMBL/GenBank/DDBJ databases">
        <title>Whole genome shotgun sequence of Lactobacillus siliginis NBRC 101315.</title>
        <authorList>
            <person name="Hosoyama A."/>
            <person name="Uohara A."/>
            <person name="Ohji S."/>
            <person name="Ichikawa N."/>
        </authorList>
    </citation>
    <scope>NUCLEOTIDE SEQUENCE [LARGE SCALE GENOMIC DNA]</scope>
    <source>
        <strain evidence="8 11">NBRC 101315</strain>
    </source>
</reference>
<dbReference type="SUPFAM" id="SSF53335">
    <property type="entry name" value="S-adenosyl-L-methionine-dependent methyltransferases"/>
    <property type="match status" value="1"/>
</dbReference>
<dbReference type="Gene3D" id="2.40.50.140">
    <property type="entry name" value="Nucleic acid-binding proteins"/>
    <property type="match status" value="1"/>
</dbReference>
<dbReference type="Gene3D" id="3.40.50.150">
    <property type="entry name" value="Vaccinia Virus protein VP39"/>
    <property type="match status" value="1"/>
</dbReference>
<dbReference type="PANTHER" id="PTHR11061:SF45">
    <property type="match status" value="1"/>
</dbReference>
<feature type="compositionally biased region" description="Basic and acidic residues" evidence="6">
    <location>
        <begin position="8"/>
        <end position="23"/>
    </location>
</feature>
<dbReference type="InterPro" id="IPR012340">
    <property type="entry name" value="NA-bd_OB-fold"/>
</dbReference>
<comment type="caution">
    <text evidence="9">The sequence shown here is derived from an EMBL/GenBank/DDBJ whole genome shotgun (WGS) entry which is preliminary data.</text>
</comment>
<dbReference type="RefSeq" id="WP_057808380.1">
    <property type="nucleotide sequence ID" value="NZ_BJUD01000051.1"/>
</dbReference>
<reference evidence="9 10" key="1">
    <citation type="journal article" date="2015" name="Genome Announc.">
        <title>Expanding the biotechnology potential of lactobacilli through comparative genomics of 213 strains and associated genera.</title>
        <authorList>
            <person name="Sun Z."/>
            <person name="Harris H.M."/>
            <person name="McCann A."/>
            <person name="Guo C."/>
            <person name="Argimon S."/>
            <person name="Zhang W."/>
            <person name="Yang X."/>
            <person name="Jeffery I.B."/>
            <person name="Cooney J.C."/>
            <person name="Kagawa T.F."/>
            <person name="Liu W."/>
            <person name="Song Y."/>
            <person name="Salvetti E."/>
            <person name="Wrobel A."/>
            <person name="Rasinkangas P."/>
            <person name="Parkhill J."/>
            <person name="Rea M.C."/>
            <person name="O'Sullivan O."/>
            <person name="Ritari J."/>
            <person name="Douillard F.P."/>
            <person name="Paul Ross R."/>
            <person name="Yang R."/>
            <person name="Briner A.E."/>
            <person name="Felis G.E."/>
            <person name="de Vos W.M."/>
            <person name="Barrangou R."/>
            <person name="Klaenhammer T.R."/>
            <person name="Caufield P.W."/>
            <person name="Cui Y."/>
            <person name="Zhang H."/>
            <person name="O'Toole P.W."/>
        </authorList>
    </citation>
    <scope>NUCLEOTIDE SEQUENCE [LARGE SCALE GENOMIC DNA]</scope>
    <source>
        <strain evidence="9 10">DSM 22696</strain>
    </source>
</reference>
<keyword evidence="1 4" id="KW-0489">Methyltransferase</keyword>
<feature type="binding site" evidence="4">
    <location>
        <position position="342"/>
    </location>
    <ligand>
        <name>S-adenosyl-L-methionine</name>
        <dbReference type="ChEBI" id="CHEBI:59789"/>
    </ligand>
</feature>
<dbReference type="PROSITE" id="PS01231">
    <property type="entry name" value="TRMA_2"/>
    <property type="match status" value="1"/>
</dbReference>
<dbReference type="EMBL" id="BJUD01000051">
    <property type="protein sequence ID" value="GEK29391.1"/>
    <property type="molecule type" value="Genomic_DNA"/>
</dbReference>
<gene>
    <name evidence="9" type="ORF">IV55_GL000030</name>
    <name evidence="8" type="ORF">LSI01_17020</name>
</gene>
<dbReference type="SUPFAM" id="SSF50249">
    <property type="entry name" value="Nucleic acid-binding proteins"/>
    <property type="match status" value="1"/>
</dbReference>
<dbReference type="InterPro" id="IPR002792">
    <property type="entry name" value="TRAM_dom"/>
</dbReference>
<dbReference type="Proteomes" id="UP000321429">
    <property type="component" value="Unassembled WGS sequence"/>
</dbReference>
<accession>A0A0R2LEZ6</accession>
<keyword evidence="3 4" id="KW-0949">S-adenosyl-L-methionine</keyword>
<feature type="active site" evidence="5">
    <location>
        <position position="438"/>
    </location>
</feature>
<evidence type="ECO:0000256" key="6">
    <source>
        <dbReference type="SAM" id="MobiDB-lite"/>
    </source>
</evidence>
<keyword evidence="2 4" id="KW-0808">Transferase</keyword>
<dbReference type="GO" id="GO:0070475">
    <property type="term" value="P:rRNA base methylation"/>
    <property type="evidence" value="ECO:0007669"/>
    <property type="project" value="TreeGrafter"/>
</dbReference>
<feature type="binding site" evidence="4">
    <location>
        <position position="411"/>
    </location>
    <ligand>
        <name>S-adenosyl-L-methionine</name>
        <dbReference type="ChEBI" id="CHEBI:59789"/>
    </ligand>
</feature>
<dbReference type="PROSITE" id="PS51687">
    <property type="entry name" value="SAM_MT_RNA_M5U"/>
    <property type="match status" value="1"/>
</dbReference>
<evidence type="ECO:0000313" key="8">
    <source>
        <dbReference type="EMBL" id="GEK29391.1"/>
    </source>
</evidence>
<protein>
    <submittedName>
        <fullName evidence="8">Putative RNA methyltransferase</fullName>
    </submittedName>
    <submittedName>
        <fullName evidence="9">tRNA (Uracil-5-)-methyltransferase related enzyme</fullName>
    </submittedName>
</protein>
<dbReference type="NCBIfam" id="TIGR00479">
    <property type="entry name" value="rumA"/>
    <property type="match status" value="1"/>
</dbReference>
<dbReference type="EMBL" id="JQCB01000001">
    <property type="protein sequence ID" value="KRN97117.1"/>
    <property type="molecule type" value="Genomic_DNA"/>
</dbReference>
<dbReference type="OrthoDB" id="9804590at2"/>
<evidence type="ECO:0000256" key="2">
    <source>
        <dbReference type="ARBA" id="ARBA00022679"/>
    </source>
</evidence>
<dbReference type="FunFam" id="3.40.50.150:FF:000009">
    <property type="entry name" value="23S rRNA (Uracil(1939)-C(5))-methyltransferase RlmD"/>
    <property type="match status" value="1"/>
</dbReference>
<dbReference type="PROSITE" id="PS01230">
    <property type="entry name" value="TRMA_1"/>
    <property type="match status" value="1"/>
</dbReference>
<dbReference type="PATRIC" id="fig|348151.3.peg.30"/>
<dbReference type="FunFam" id="2.40.50.1070:FF:000003">
    <property type="entry name" value="23S rRNA (Uracil-5-)-methyltransferase RumA"/>
    <property type="match status" value="1"/>
</dbReference>
<organism evidence="9 10">
    <name type="scientific">Furfurilactobacillus siliginis</name>
    <dbReference type="NCBI Taxonomy" id="348151"/>
    <lineage>
        <taxon>Bacteria</taxon>
        <taxon>Bacillati</taxon>
        <taxon>Bacillota</taxon>
        <taxon>Bacilli</taxon>
        <taxon>Lactobacillales</taxon>
        <taxon>Lactobacillaceae</taxon>
        <taxon>Furfurilactobacillus</taxon>
    </lineage>
</organism>
<feature type="region of interest" description="Disordered" evidence="6">
    <location>
        <begin position="1"/>
        <end position="23"/>
    </location>
</feature>
<dbReference type="InterPro" id="IPR029063">
    <property type="entry name" value="SAM-dependent_MTases_sf"/>
</dbReference>
<dbReference type="Gene3D" id="2.40.50.1070">
    <property type="match status" value="1"/>
</dbReference>
<keyword evidence="10" id="KW-1185">Reference proteome</keyword>
<evidence type="ECO:0000313" key="10">
    <source>
        <dbReference type="Proteomes" id="UP000051139"/>
    </source>
</evidence>
<dbReference type="Pfam" id="PF05958">
    <property type="entry name" value="tRNA_U5-meth_tr"/>
    <property type="match status" value="1"/>
</dbReference>
<comment type="similarity">
    <text evidence="4">Belongs to the class I-like SAM-binding methyltransferase superfamily. RNA M5U methyltransferase family.</text>
</comment>
<dbReference type="InterPro" id="IPR030391">
    <property type="entry name" value="MeTrfase_TrmA_CS"/>
</dbReference>
<feature type="active site" description="Nucleophile" evidence="4">
    <location>
        <position position="438"/>
    </location>
</feature>
<evidence type="ECO:0000313" key="9">
    <source>
        <dbReference type="EMBL" id="KRN97117.1"/>
    </source>
</evidence>
<feature type="binding site" evidence="4">
    <location>
        <position position="313"/>
    </location>
    <ligand>
        <name>S-adenosyl-L-methionine</name>
        <dbReference type="ChEBI" id="CHEBI:59789"/>
    </ligand>
</feature>
<evidence type="ECO:0000256" key="3">
    <source>
        <dbReference type="ARBA" id="ARBA00022691"/>
    </source>
</evidence>
<sequence>MKSSSSYNEHRDRNFSHNDRREPVEEVQVEVGQRFPLTIKRLGINGEGIGYYKRKITFVPGALPDEVVVVEVTHVAAHFLNASLRQVREASPHRVEPHDAKAGEVGGFELEHLAYPQQLEFKRDVIQQSLERYKPRGWQHFTLKPTIGMENPYHYRNKAQFQVRQLEDGTIIAGLYKEGTHDLVDLPEAGTQNEATLTVIRELVKMLGELEVPIYDEEHGSGIIKTLVTRSSEATGEVQVTFVTNSKKLPRKRQLLELIKKRLPQVVSVMQNVNPGKTSLVWGDETVKLTGQDYITEELLGHKFQLSPRAFLQLNPKQTTKLYQEAIKALGLTRANRLVDAYSGVGTIGLTLADKLGEVRGMDTIPEAIDDANRNAALNDIDNAEYFTGTAESLLPQWVANGWRPDALVVDPPRAGLDETMIDTILQVRPEKFVYISCNPSTLAKDLVELGEAYRVDYIQSIDMFPQTARVEAVVKLSRR</sequence>